<evidence type="ECO:0000313" key="4">
    <source>
        <dbReference type="Proteomes" id="UP000622890"/>
    </source>
</evidence>
<dbReference type="RefSeq" id="WP_200591255.1">
    <property type="nucleotide sequence ID" value="NZ_JAEPBG010000002.1"/>
</dbReference>
<keyword evidence="4" id="KW-1185">Reference proteome</keyword>
<dbReference type="SUPFAM" id="SSF51735">
    <property type="entry name" value="NAD(P)-binding Rossmann-fold domains"/>
    <property type="match status" value="1"/>
</dbReference>
<accession>A0A934SRZ9</accession>
<organism evidence="3 4">
    <name type="scientific">Noviherbaspirillum pedocola</name>
    <dbReference type="NCBI Taxonomy" id="2801341"/>
    <lineage>
        <taxon>Bacteria</taxon>
        <taxon>Pseudomonadati</taxon>
        <taxon>Pseudomonadota</taxon>
        <taxon>Betaproteobacteria</taxon>
        <taxon>Burkholderiales</taxon>
        <taxon>Oxalobacteraceae</taxon>
        <taxon>Noviherbaspirillum</taxon>
    </lineage>
</organism>
<proteinExistence type="predicted"/>
<dbReference type="AlphaFoldDB" id="A0A934SRZ9"/>
<dbReference type="Pfam" id="PF10727">
    <property type="entry name" value="Rossmann-like"/>
    <property type="match status" value="1"/>
</dbReference>
<dbReference type="Gene3D" id="1.10.1040.20">
    <property type="entry name" value="ProC-like, C-terminal domain"/>
    <property type="match status" value="1"/>
</dbReference>
<evidence type="ECO:0000259" key="2">
    <source>
        <dbReference type="Pfam" id="PF10728"/>
    </source>
</evidence>
<evidence type="ECO:0000259" key="1">
    <source>
        <dbReference type="Pfam" id="PF10727"/>
    </source>
</evidence>
<name>A0A934SRZ9_9BURK</name>
<dbReference type="InterPro" id="IPR018931">
    <property type="entry name" value="DUF2520"/>
</dbReference>
<dbReference type="PANTHER" id="PTHR40459">
    <property type="entry name" value="CONSERVED HYPOTHETICAL ALANINE AND LEUCINE RICH PROTEIN"/>
    <property type="match status" value="1"/>
</dbReference>
<evidence type="ECO:0000313" key="3">
    <source>
        <dbReference type="EMBL" id="MBK4734512.1"/>
    </source>
</evidence>
<dbReference type="Pfam" id="PF10728">
    <property type="entry name" value="DUF2520"/>
    <property type="match status" value="1"/>
</dbReference>
<dbReference type="EMBL" id="JAEPBG010000002">
    <property type="protein sequence ID" value="MBK4734512.1"/>
    <property type="molecule type" value="Genomic_DNA"/>
</dbReference>
<dbReference type="Proteomes" id="UP000622890">
    <property type="component" value="Unassembled WGS sequence"/>
</dbReference>
<gene>
    <name evidence="3" type="ORF">JJB74_07845</name>
</gene>
<feature type="domain" description="Putative oxidoreductase/dehydrogenase Rossmann-like" evidence="1">
    <location>
        <begin position="17"/>
        <end position="136"/>
    </location>
</feature>
<reference evidence="3" key="1">
    <citation type="submission" date="2021-01" db="EMBL/GenBank/DDBJ databases">
        <title>Genome sequence of strain Noviherbaspirillum sp. DKR-6.</title>
        <authorList>
            <person name="Chaudhary D.K."/>
        </authorList>
    </citation>
    <scope>NUCLEOTIDE SEQUENCE</scope>
    <source>
        <strain evidence="3">DKR-6</strain>
    </source>
</reference>
<dbReference type="PANTHER" id="PTHR40459:SF1">
    <property type="entry name" value="CONSERVED HYPOTHETICAL ALANINE AND LEUCINE RICH PROTEIN"/>
    <property type="match status" value="1"/>
</dbReference>
<dbReference type="InterPro" id="IPR036291">
    <property type="entry name" value="NAD(P)-bd_dom_sf"/>
</dbReference>
<protein>
    <submittedName>
        <fullName evidence="3">DUF2520 domain-containing protein</fullName>
    </submittedName>
</protein>
<dbReference type="SUPFAM" id="SSF48179">
    <property type="entry name" value="6-phosphogluconate dehydrogenase C-terminal domain-like"/>
    <property type="match status" value="1"/>
</dbReference>
<comment type="caution">
    <text evidence="3">The sequence shown here is derived from an EMBL/GenBank/DDBJ whole genome shotgun (WGS) entry which is preliminary data.</text>
</comment>
<dbReference type="InterPro" id="IPR008927">
    <property type="entry name" value="6-PGluconate_DH-like_C_sf"/>
</dbReference>
<sequence>MAGAAGSAGADRVDSAGRKTLAIIGAGHLGRTMGRLWHDAGLLRIGDVVTRSDASAEEAAAFIGAGRPVSAIEKLAKADLFLLATPDGALPSTCAALAAHGAFGPDSVVFHCSGALTSSALDAARVVGAQTASIHPIRSFAQPEQVLQNFAGTWCGIEGDEVALAVIAPLFERLGAKLVSIRPEAKTLYHAAAVFASNYLVTLGDAALAAYAGAGIAREDALQLIAPLMQNTLANLLAHGPEAALSGPVARGDMETVARHAAALGQSDPQLEQLYLALVERTSAVAARR</sequence>
<dbReference type="Gene3D" id="3.40.50.720">
    <property type="entry name" value="NAD(P)-binding Rossmann-like Domain"/>
    <property type="match status" value="1"/>
</dbReference>
<dbReference type="InterPro" id="IPR037108">
    <property type="entry name" value="TM1727-like_C_sf"/>
</dbReference>
<dbReference type="InterPro" id="IPR019665">
    <property type="entry name" value="OxRdtase/DH_put_Rossmann_dom"/>
</dbReference>
<feature type="domain" description="DUF2520" evidence="2">
    <location>
        <begin position="154"/>
        <end position="281"/>
    </location>
</feature>